<evidence type="ECO:0000313" key="4">
    <source>
        <dbReference type="Proteomes" id="UP001645039"/>
    </source>
</evidence>
<dbReference type="EMBL" id="RRZD01000008">
    <property type="protein sequence ID" value="MBE0400575.1"/>
    <property type="molecule type" value="Genomic_DNA"/>
</dbReference>
<evidence type="ECO:0000256" key="1">
    <source>
        <dbReference type="SAM" id="SignalP"/>
    </source>
</evidence>
<dbReference type="Proteomes" id="UP001645039">
    <property type="component" value="Unassembled WGS sequence"/>
</dbReference>
<feature type="chain" id="PRO_5046069400" evidence="1">
    <location>
        <begin position="35"/>
        <end position="313"/>
    </location>
</feature>
<organism evidence="3 4">
    <name type="scientific">Halomonas casei</name>
    <dbReference type="NCBI Taxonomy" id="2742613"/>
    <lineage>
        <taxon>Bacteria</taxon>
        <taxon>Pseudomonadati</taxon>
        <taxon>Pseudomonadota</taxon>
        <taxon>Gammaproteobacteria</taxon>
        <taxon>Oceanospirillales</taxon>
        <taxon>Halomonadaceae</taxon>
        <taxon>Halomonas</taxon>
    </lineage>
</organism>
<proteinExistence type="predicted"/>
<dbReference type="CDD" id="cd13616">
    <property type="entry name" value="PBP2_OsmF"/>
    <property type="match status" value="1"/>
</dbReference>
<accession>A0ABR9F279</accession>
<gene>
    <name evidence="3" type="ORF">EI168_10710</name>
</gene>
<dbReference type="InterPro" id="IPR007210">
    <property type="entry name" value="ABC_Gly_betaine_transp_sub-bd"/>
</dbReference>
<feature type="signal peptide" evidence="1">
    <location>
        <begin position="1"/>
        <end position="34"/>
    </location>
</feature>
<sequence length="313" mass="33305">MRFSANSFMANCFIVKPLIGACAVSLTAFSYASANEPVVVSSKIDTEGSVLGELIIQTLERNDIATENRLQLGATSVVRTALEAGEIDVYPEYTGNGAFFFDMTDSGVWNDADKAYETVRERDAEQGLVWLQPASANNTWAMSIREDVATENDLVSLDDLAAYLADGGAFKFAASAEFVESALALPAFQQAYGFTLGDDQLLVLSGGNTAATMRAAAQQTSGVNGAMTYGTDGGLKALGLVVLEDTKGVQPVYQPAPVVRESVLSEYPEMEALLNEVFVTLDLDTLQTLNADVAVNGLSPAQVASDYLDTLDQ</sequence>
<evidence type="ECO:0000259" key="2">
    <source>
        <dbReference type="Pfam" id="PF04069"/>
    </source>
</evidence>
<keyword evidence="1" id="KW-0732">Signal</keyword>
<keyword evidence="4" id="KW-1185">Reference proteome</keyword>
<feature type="domain" description="ABC-type glycine betaine transport system substrate-binding" evidence="2">
    <location>
        <begin position="37"/>
        <end position="309"/>
    </location>
</feature>
<dbReference type="Pfam" id="PF04069">
    <property type="entry name" value="OpuAC"/>
    <property type="match status" value="1"/>
</dbReference>
<comment type="caution">
    <text evidence="3">The sequence shown here is derived from an EMBL/GenBank/DDBJ whole genome shotgun (WGS) entry which is preliminary data.</text>
</comment>
<name>A0ABR9F279_9GAMM</name>
<dbReference type="SUPFAM" id="SSF53850">
    <property type="entry name" value="Periplasmic binding protein-like II"/>
    <property type="match status" value="1"/>
</dbReference>
<dbReference type="Gene3D" id="3.40.190.120">
    <property type="entry name" value="Osmoprotection protein (prox), domain 2"/>
    <property type="match status" value="1"/>
</dbReference>
<reference evidence="3 4" key="1">
    <citation type="submission" date="2020-07" db="EMBL/GenBank/DDBJ databases">
        <title>Halophilic bacteria isolated from french cheeses.</title>
        <authorList>
            <person name="Kothe C.I."/>
            <person name="Farah-Kraiem B."/>
            <person name="Renault P."/>
            <person name="Dridi B."/>
        </authorList>
    </citation>
    <scope>NUCLEOTIDE SEQUENCE [LARGE SCALE GENOMIC DNA]</scope>
    <source>
        <strain evidence="3 4">FME1</strain>
    </source>
</reference>
<dbReference type="Gene3D" id="3.40.190.10">
    <property type="entry name" value="Periplasmic binding protein-like II"/>
    <property type="match status" value="1"/>
</dbReference>
<protein>
    <submittedName>
        <fullName evidence="3">ABC transporter substrate-binding protein</fullName>
    </submittedName>
</protein>
<dbReference type="RefSeq" id="WP_096279871.1">
    <property type="nucleotide sequence ID" value="NZ_CBCSBM010000006.1"/>
</dbReference>
<evidence type="ECO:0000313" key="3">
    <source>
        <dbReference type="EMBL" id="MBE0400575.1"/>
    </source>
</evidence>